<sequence length="218" mass="22129">MRSQLTLLALAAASVTAVPQSQISKRDVINDPNGNIKITFSDEKVDLGTVKIDDIISGLASACSTQGQCDTSIFELKGQLIGGGLGGSVDSLTASIGPSGAYPTWIRNGLVDTLGAAVKSIAECRDTTQTPTCPNPAVYCPAEPYTVTQCVVPAYWGINYQAPDSANAAPPFIGADVAVEIDEGGFCGTLTTALGAVAGAVNGAAGGIFTLLSLACKD</sequence>
<proteinExistence type="predicted"/>
<dbReference type="Proteomes" id="UP000799444">
    <property type="component" value="Unassembled WGS sequence"/>
</dbReference>
<feature type="chain" id="PRO_5040218663" evidence="1">
    <location>
        <begin position="18"/>
        <end position="218"/>
    </location>
</feature>
<name>A0A9P4QT20_9PLEO</name>
<evidence type="ECO:0000313" key="3">
    <source>
        <dbReference type="Proteomes" id="UP000799444"/>
    </source>
</evidence>
<evidence type="ECO:0000313" key="2">
    <source>
        <dbReference type="EMBL" id="KAF2733262.1"/>
    </source>
</evidence>
<keyword evidence="3" id="KW-1185">Reference proteome</keyword>
<accession>A0A9P4QT20</accession>
<gene>
    <name evidence="2" type="ORF">EJ04DRAFT_605937</name>
</gene>
<comment type="caution">
    <text evidence="2">The sequence shown here is derived from an EMBL/GenBank/DDBJ whole genome shotgun (WGS) entry which is preliminary data.</text>
</comment>
<reference evidence="2" key="1">
    <citation type="journal article" date="2020" name="Stud. Mycol.">
        <title>101 Dothideomycetes genomes: a test case for predicting lifestyles and emergence of pathogens.</title>
        <authorList>
            <person name="Haridas S."/>
            <person name="Albert R."/>
            <person name="Binder M."/>
            <person name="Bloem J."/>
            <person name="Labutti K."/>
            <person name="Salamov A."/>
            <person name="Andreopoulos B."/>
            <person name="Baker S."/>
            <person name="Barry K."/>
            <person name="Bills G."/>
            <person name="Bluhm B."/>
            <person name="Cannon C."/>
            <person name="Castanera R."/>
            <person name="Culley D."/>
            <person name="Daum C."/>
            <person name="Ezra D."/>
            <person name="Gonzalez J."/>
            <person name="Henrissat B."/>
            <person name="Kuo A."/>
            <person name="Liang C."/>
            <person name="Lipzen A."/>
            <person name="Lutzoni F."/>
            <person name="Magnuson J."/>
            <person name="Mondo S."/>
            <person name="Nolan M."/>
            <person name="Ohm R."/>
            <person name="Pangilinan J."/>
            <person name="Park H.-J."/>
            <person name="Ramirez L."/>
            <person name="Alfaro M."/>
            <person name="Sun H."/>
            <person name="Tritt A."/>
            <person name="Yoshinaga Y."/>
            <person name="Zwiers L.-H."/>
            <person name="Turgeon B."/>
            <person name="Goodwin S."/>
            <person name="Spatafora J."/>
            <person name="Crous P."/>
            <person name="Grigoriev I."/>
        </authorList>
    </citation>
    <scope>NUCLEOTIDE SEQUENCE</scope>
    <source>
        <strain evidence="2">CBS 125425</strain>
    </source>
</reference>
<organism evidence="2 3">
    <name type="scientific">Polyplosphaeria fusca</name>
    <dbReference type="NCBI Taxonomy" id="682080"/>
    <lineage>
        <taxon>Eukaryota</taxon>
        <taxon>Fungi</taxon>
        <taxon>Dikarya</taxon>
        <taxon>Ascomycota</taxon>
        <taxon>Pezizomycotina</taxon>
        <taxon>Dothideomycetes</taxon>
        <taxon>Pleosporomycetidae</taxon>
        <taxon>Pleosporales</taxon>
        <taxon>Tetraplosphaeriaceae</taxon>
        <taxon>Polyplosphaeria</taxon>
    </lineage>
</organism>
<dbReference type="EMBL" id="ML996164">
    <property type="protein sequence ID" value="KAF2733262.1"/>
    <property type="molecule type" value="Genomic_DNA"/>
</dbReference>
<keyword evidence="1" id="KW-0732">Signal</keyword>
<feature type="signal peptide" evidence="1">
    <location>
        <begin position="1"/>
        <end position="17"/>
    </location>
</feature>
<evidence type="ECO:0000256" key="1">
    <source>
        <dbReference type="SAM" id="SignalP"/>
    </source>
</evidence>
<dbReference type="AlphaFoldDB" id="A0A9P4QT20"/>
<dbReference type="OrthoDB" id="4704201at2759"/>
<protein>
    <submittedName>
        <fullName evidence="2">Uncharacterized protein</fullName>
    </submittedName>
</protein>